<proteinExistence type="predicted"/>
<name>A0AAV9F3Q3_ACOCL</name>
<comment type="caution">
    <text evidence="1">The sequence shown here is derived from an EMBL/GenBank/DDBJ whole genome shotgun (WGS) entry which is preliminary data.</text>
</comment>
<dbReference type="EMBL" id="JAUJYO010000003">
    <property type="protein sequence ID" value="KAK1320239.1"/>
    <property type="molecule type" value="Genomic_DNA"/>
</dbReference>
<gene>
    <name evidence="1" type="ORF">QJS10_CPA03g00479</name>
</gene>
<keyword evidence="2" id="KW-1185">Reference proteome</keyword>
<dbReference type="Proteomes" id="UP001180020">
    <property type="component" value="Unassembled WGS sequence"/>
</dbReference>
<sequence length="84" mass="8861">MPTTPVSFPSRRRSPMRLMAWTAVEPVPRPRTIPDFTYSTARWAAILLSSSWVRGGGGGEVAVVGGGGMLGRKRWGGATAMSGG</sequence>
<organism evidence="1 2">
    <name type="scientific">Acorus calamus</name>
    <name type="common">Sweet flag</name>
    <dbReference type="NCBI Taxonomy" id="4465"/>
    <lineage>
        <taxon>Eukaryota</taxon>
        <taxon>Viridiplantae</taxon>
        <taxon>Streptophyta</taxon>
        <taxon>Embryophyta</taxon>
        <taxon>Tracheophyta</taxon>
        <taxon>Spermatophyta</taxon>
        <taxon>Magnoliopsida</taxon>
        <taxon>Liliopsida</taxon>
        <taxon>Acoraceae</taxon>
        <taxon>Acorus</taxon>
    </lineage>
</organism>
<dbReference type="AlphaFoldDB" id="A0AAV9F3Q3"/>
<reference evidence="1" key="2">
    <citation type="submission" date="2023-06" db="EMBL/GenBank/DDBJ databases">
        <authorList>
            <person name="Ma L."/>
            <person name="Liu K.-W."/>
            <person name="Li Z."/>
            <person name="Hsiao Y.-Y."/>
            <person name="Qi Y."/>
            <person name="Fu T."/>
            <person name="Tang G."/>
            <person name="Zhang D."/>
            <person name="Sun W.-H."/>
            <person name="Liu D.-K."/>
            <person name="Li Y."/>
            <person name="Chen G.-Z."/>
            <person name="Liu X.-D."/>
            <person name="Liao X.-Y."/>
            <person name="Jiang Y.-T."/>
            <person name="Yu X."/>
            <person name="Hao Y."/>
            <person name="Huang J."/>
            <person name="Zhao X.-W."/>
            <person name="Ke S."/>
            <person name="Chen Y.-Y."/>
            <person name="Wu W.-L."/>
            <person name="Hsu J.-L."/>
            <person name="Lin Y.-F."/>
            <person name="Huang M.-D."/>
            <person name="Li C.-Y."/>
            <person name="Huang L."/>
            <person name="Wang Z.-W."/>
            <person name="Zhao X."/>
            <person name="Zhong W.-Y."/>
            <person name="Peng D.-H."/>
            <person name="Ahmad S."/>
            <person name="Lan S."/>
            <person name="Zhang J.-S."/>
            <person name="Tsai W.-C."/>
            <person name="Van De Peer Y."/>
            <person name="Liu Z.-J."/>
        </authorList>
    </citation>
    <scope>NUCLEOTIDE SEQUENCE</scope>
    <source>
        <strain evidence="1">CP</strain>
        <tissue evidence="1">Leaves</tissue>
    </source>
</reference>
<accession>A0AAV9F3Q3</accession>
<evidence type="ECO:0000313" key="2">
    <source>
        <dbReference type="Proteomes" id="UP001180020"/>
    </source>
</evidence>
<reference evidence="1" key="1">
    <citation type="journal article" date="2023" name="Nat. Commun.">
        <title>Diploid and tetraploid genomes of Acorus and the evolution of monocots.</title>
        <authorList>
            <person name="Ma L."/>
            <person name="Liu K.W."/>
            <person name="Li Z."/>
            <person name="Hsiao Y.Y."/>
            <person name="Qi Y."/>
            <person name="Fu T."/>
            <person name="Tang G.D."/>
            <person name="Zhang D."/>
            <person name="Sun W.H."/>
            <person name="Liu D.K."/>
            <person name="Li Y."/>
            <person name="Chen G.Z."/>
            <person name="Liu X.D."/>
            <person name="Liao X.Y."/>
            <person name="Jiang Y.T."/>
            <person name="Yu X."/>
            <person name="Hao Y."/>
            <person name="Huang J."/>
            <person name="Zhao X.W."/>
            <person name="Ke S."/>
            <person name="Chen Y.Y."/>
            <person name="Wu W.L."/>
            <person name="Hsu J.L."/>
            <person name="Lin Y.F."/>
            <person name="Huang M.D."/>
            <person name="Li C.Y."/>
            <person name="Huang L."/>
            <person name="Wang Z.W."/>
            <person name="Zhao X."/>
            <person name="Zhong W.Y."/>
            <person name="Peng D.H."/>
            <person name="Ahmad S."/>
            <person name="Lan S."/>
            <person name="Zhang J.S."/>
            <person name="Tsai W.C."/>
            <person name="Van de Peer Y."/>
            <person name="Liu Z.J."/>
        </authorList>
    </citation>
    <scope>NUCLEOTIDE SEQUENCE</scope>
    <source>
        <strain evidence="1">CP</strain>
    </source>
</reference>
<evidence type="ECO:0000313" key="1">
    <source>
        <dbReference type="EMBL" id="KAK1320239.1"/>
    </source>
</evidence>
<protein>
    <submittedName>
        <fullName evidence="1">Uncharacterized protein</fullName>
    </submittedName>
</protein>